<dbReference type="RefSeq" id="WP_180571167.1">
    <property type="nucleotide sequence ID" value="NZ_JACCKB010000065.1"/>
</dbReference>
<dbReference type="Proteomes" id="UP000569732">
    <property type="component" value="Unassembled WGS sequence"/>
</dbReference>
<evidence type="ECO:0008006" key="3">
    <source>
        <dbReference type="Google" id="ProtNLM"/>
    </source>
</evidence>
<evidence type="ECO:0000313" key="2">
    <source>
        <dbReference type="Proteomes" id="UP000569732"/>
    </source>
</evidence>
<organism evidence="1 2">
    <name type="scientific">Spartinivicinus marinus</name>
    <dbReference type="NCBI Taxonomy" id="2994442"/>
    <lineage>
        <taxon>Bacteria</taxon>
        <taxon>Pseudomonadati</taxon>
        <taxon>Pseudomonadota</taxon>
        <taxon>Gammaproteobacteria</taxon>
        <taxon>Oceanospirillales</taxon>
        <taxon>Zooshikellaceae</taxon>
        <taxon>Spartinivicinus</taxon>
    </lineage>
</organism>
<accession>A0A853I8K4</accession>
<proteinExistence type="predicted"/>
<name>A0A853I8K4_9GAMM</name>
<sequence>MAKRTRLELKKLFKTGARPTELDFIDVFDSLLNVQDDKIEKQPDASQPLKINASGEQQNIFDFYDQQGSHNWRINQYPDSSQGKQIAGLNIEDGQAQTRFFIKQDNGHIGLATTYPKARLHVVMESSSGDAFRIDDAGINAVGDNDATPFVIKNNGDVAIGAEESQGSKLYLNGSLQVVNEDKKATWFHINEDGAIAVNGKTTKAEPHVDINGDVEVRGKIVGDGSQVTNLNASNLADGTIPYNVLENSGLITKQEVGDLVFWYGAKYGLPKPDYYWPCDGSIIDHERAHPKLKGKKAPDTRGRVIANTVDNYKNNDKRGNDNVSLSASNLPKVDRSVTTGTFTPSGSISVKYNYATTENAHVWTMRDTSGKYIEEGDDKGGSGYYYAMQSGRHPGTDNTKHDHNASFTGSLGSVSSQTCNLNPESQTAVDLYQPTVYCEEYIVIY</sequence>
<evidence type="ECO:0000313" key="1">
    <source>
        <dbReference type="EMBL" id="NYZ69169.1"/>
    </source>
</evidence>
<reference evidence="1 2" key="1">
    <citation type="submission" date="2020-07" db="EMBL/GenBank/DDBJ databases">
        <title>Endozoicomonas sp. nov., isolated from sediment.</title>
        <authorList>
            <person name="Gu T."/>
        </authorList>
    </citation>
    <scope>NUCLEOTIDE SEQUENCE [LARGE SCALE GENOMIC DNA]</scope>
    <source>
        <strain evidence="1 2">SM1973</strain>
    </source>
</reference>
<comment type="caution">
    <text evidence="1">The sequence shown here is derived from an EMBL/GenBank/DDBJ whole genome shotgun (WGS) entry which is preliminary data.</text>
</comment>
<gene>
    <name evidence="1" type="ORF">H0A36_24415</name>
</gene>
<dbReference type="EMBL" id="JACCKB010000065">
    <property type="protein sequence ID" value="NYZ69169.1"/>
    <property type="molecule type" value="Genomic_DNA"/>
</dbReference>
<dbReference type="AlphaFoldDB" id="A0A853I8K4"/>
<keyword evidence="2" id="KW-1185">Reference proteome</keyword>
<protein>
    <recommendedName>
        <fullName evidence="3">Tail fiber protein</fullName>
    </recommendedName>
</protein>